<protein>
    <recommendedName>
        <fullName evidence="4">G protein-coupled receptor</fullName>
    </recommendedName>
</protein>
<feature type="transmembrane region" description="Helical" evidence="1">
    <location>
        <begin position="6"/>
        <end position="29"/>
    </location>
</feature>
<proteinExistence type="predicted"/>
<keyword evidence="3" id="KW-1185">Reference proteome</keyword>
<dbReference type="EMBL" id="BTSX01000006">
    <property type="protein sequence ID" value="GMT05320.1"/>
    <property type="molecule type" value="Genomic_DNA"/>
</dbReference>
<gene>
    <name evidence="2" type="ORF">PENTCL1PPCAC_27494</name>
</gene>
<dbReference type="Proteomes" id="UP001432027">
    <property type="component" value="Unassembled WGS sequence"/>
</dbReference>
<evidence type="ECO:0000313" key="2">
    <source>
        <dbReference type="EMBL" id="GMT05320.1"/>
    </source>
</evidence>
<accession>A0AAV5UG99</accession>
<evidence type="ECO:0000313" key="3">
    <source>
        <dbReference type="Proteomes" id="UP001432027"/>
    </source>
</evidence>
<keyword evidence="1" id="KW-0472">Membrane</keyword>
<evidence type="ECO:0000256" key="1">
    <source>
        <dbReference type="SAM" id="Phobius"/>
    </source>
</evidence>
<keyword evidence="1" id="KW-1133">Transmembrane helix</keyword>
<keyword evidence="1" id="KW-0812">Transmembrane</keyword>
<reference evidence="2" key="1">
    <citation type="submission" date="2023-10" db="EMBL/GenBank/DDBJ databases">
        <title>Genome assembly of Pristionchus species.</title>
        <authorList>
            <person name="Yoshida K."/>
            <person name="Sommer R.J."/>
        </authorList>
    </citation>
    <scope>NUCLEOTIDE SEQUENCE</scope>
    <source>
        <strain evidence="2">RS0144</strain>
    </source>
</reference>
<name>A0AAV5UG99_9BILA</name>
<organism evidence="2 3">
    <name type="scientific">Pristionchus entomophagus</name>
    <dbReference type="NCBI Taxonomy" id="358040"/>
    <lineage>
        <taxon>Eukaryota</taxon>
        <taxon>Metazoa</taxon>
        <taxon>Ecdysozoa</taxon>
        <taxon>Nematoda</taxon>
        <taxon>Chromadorea</taxon>
        <taxon>Rhabditida</taxon>
        <taxon>Rhabditina</taxon>
        <taxon>Diplogasteromorpha</taxon>
        <taxon>Diplogasteroidea</taxon>
        <taxon>Neodiplogasteridae</taxon>
        <taxon>Pristionchus</taxon>
    </lineage>
</organism>
<dbReference type="AlphaFoldDB" id="A0AAV5UG99"/>
<comment type="caution">
    <text evidence="2">The sequence shown here is derived from an EMBL/GenBank/DDBJ whole genome shotgun (WGS) entry which is preliminary data.</text>
</comment>
<sequence length="109" mass="12684">SLIFDLSSVFLLLLHPLFFFFFLLTLFILHRLDDTVETLVPRFRLLAGQLAVLAYTRHAEARGYLHIFVMSLRLPFVRGRMGVRVLGGYRLMSGREKEEEEEGTMHGDR</sequence>
<evidence type="ECO:0008006" key="4">
    <source>
        <dbReference type="Google" id="ProtNLM"/>
    </source>
</evidence>
<feature type="non-terminal residue" evidence="2">
    <location>
        <position position="1"/>
    </location>
</feature>